<evidence type="ECO:0000256" key="3">
    <source>
        <dbReference type="ARBA" id="ARBA00023080"/>
    </source>
</evidence>
<keyword evidence="6" id="KW-1185">Reference proteome</keyword>
<dbReference type="GO" id="GO:0036218">
    <property type="term" value="F:dTTP diphosphatase activity"/>
    <property type="evidence" value="ECO:0007669"/>
    <property type="project" value="RHEA"/>
</dbReference>
<feature type="active site" description="Proton acceptor" evidence="4">
    <location>
        <position position="75"/>
    </location>
</feature>
<accession>A0A150WRW2</accession>
<keyword evidence="2 4" id="KW-0378">Hydrolase</keyword>
<dbReference type="GO" id="GO:0036221">
    <property type="term" value="F:UTP diphosphatase activity"/>
    <property type="evidence" value="ECO:0007669"/>
    <property type="project" value="RHEA"/>
</dbReference>
<comment type="function">
    <text evidence="4">Nucleoside triphosphate pyrophosphatase that hydrolyzes dTTP and UTP. May have a dual role in cell division arrest and in preventing the incorporation of modified nucleotides into cellular nucleic acids.</text>
</comment>
<dbReference type="SUPFAM" id="SSF52972">
    <property type="entry name" value="ITPase-like"/>
    <property type="match status" value="1"/>
</dbReference>
<comment type="cofactor">
    <cofactor evidence="1 4">
        <name>a divalent metal cation</name>
        <dbReference type="ChEBI" id="CHEBI:60240"/>
    </cofactor>
</comment>
<feature type="site" description="Important for substrate specificity" evidence="4">
    <location>
        <position position="13"/>
    </location>
</feature>
<comment type="caution">
    <text evidence="4">Lacks conserved residue(s) required for the propagation of feature annotation.</text>
</comment>
<dbReference type="InterPro" id="IPR029001">
    <property type="entry name" value="ITPase-like_fam"/>
</dbReference>
<dbReference type="Proteomes" id="UP000075320">
    <property type="component" value="Unassembled WGS sequence"/>
</dbReference>
<sequence>MTPKLILASESPRRRELLKKAGYNFDVVPSKVSEIPNKNLNVHDQILDISARKARAAFDQVKAQKNEPFIILAADTEVIFENSPLGKPQSPEDAYRILRLLSGISHDVITGVCVIDSLSGKEISQSETTKVHFKNLTDEEIWNYIQTGEPMDKAGAYGIQGLGGNFVLRYDGAFDNIVGLPMTLVNKMLAPYSVKNS</sequence>
<evidence type="ECO:0000313" key="6">
    <source>
        <dbReference type="Proteomes" id="UP000075320"/>
    </source>
</evidence>
<name>A0A150WRW2_BDEBC</name>
<dbReference type="OrthoDB" id="5292690at2"/>
<dbReference type="NCBIfam" id="TIGR00172">
    <property type="entry name" value="maf"/>
    <property type="match status" value="1"/>
</dbReference>
<dbReference type="CDD" id="cd00555">
    <property type="entry name" value="Maf"/>
    <property type="match status" value="1"/>
</dbReference>
<comment type="similarity">
    <text evidence="4">Belongs to the Maf family. YhdE subfamily.</text>
</comment>
<proteinExistence type="inferred from homology"/>
<dbReference type="RefSeq" id="WP_061834685.1">
    <property type="nucleotide sequence ID" value="NZ_LUKE01000001.1"/>
</dbReference>
<dbReference type="GO" id="GO:0009117">
    <property type="term" value="P:nucleotide metabolic process"/>
    <property type="evidence" value="ECO:0007669"/>
    <property type="project" value="UniProtKB-KW"/>
</dbReference>
<dbReference type="GO" id="GO:0005737">
    <property type="term" value="C:cytoplasm"/>
    <property type="evidence" value="ECO:0007669"/>
    <property type="project" value="UniProtKB-SubCell"/>
</dbReference>
<feature type="site" description="Important for substrate specificity" evidence="4">
    <location>
        <position position="160"/>
    </location>
</feature>
<dbReference type="Pfam" id="PF02545">
    <property type="entry name" value="Maf"/>
    <property type="match status" value="1"/>
</dbReference>
<comment type="catalytic activity">
    <reaction evidence="4">
        <text>dTTP + H2O = dTMP + diphosphate + H(+)</text>
        <dbReference type="Rhea" id="RHEA:28534"/>
        <dbReference type="ChEBI" id="CHEBI:15377"/>
        <dbReference type="ChEBI" id="CHEBI:15378"/>
        <dbReference type="ChEBI" id="CHEBI:33019"/>
        <dbReference type="ChEBI" id="CHEBI:37568"/>
        <dbReference type="ChEBI" id="CHEBI:63528"/>
        <dbReference type="EC" id="3.6.1.9"/>
    </reaction>
</comment>
<evidence type="ECO:0000313" key="5">
    <source>
        <dbReference type="EMBL" id="KYG67108.1"/>
    </source>
</evidence>
<organism evidence="5 6">
    <name type="scientific">Bdellovibrio bacteriovorus</name>
    <dbReference type="NCBI Taxonomy" id="959"/>
    <lineage>
        <taxon>Bacteria</taxon>
        <taxon>Pseudomonadati</taxon>
        <taxon>Bdellovibrionota</taxon>
        <taxon>Bdellovibrionia</taxon>
        <taxon>Bdellovibrionales</taxon>
        <taxon>Pseudobdellovibrionaceae</taxon>
        <taxon>Bdellovibrio</taxon>
    </lineage>
</organism>
<protein>
    <recommendedName>
        <fullName evidence="4">dTTP/UTP pyrophosphatase</fullName>
        <shortName evidence="4">dTTPase/UTPase</shortName>
        <ecNumber evidence="4">3.6.1.9</ecNumber>
    </recommendedName>
    <alternativeName>
        <fullName evidence="4">Nucleoside triphosphate pyrophosphatase</fullName>
    </alternativeName>
    <alternativeName>
        <fullName evidence="4">Nucleotide pyrophosphatase</fullName>
        <shortName evidence="4">Nucleotide PPase</shortName>
    </alternativeName>
</protein>
<dbReference type="Gene3D" id="3.90.950.10">
    <property type="match status" value="1"/>
</dbReference>
<reference evidence="5 6" key="1">
    <citation type="submission" date="2016-03" db="EMBL/GenBank/DDBJ databases">
        <authorList>
            <person name="Ploux O."/>
        </authorList>
    </citation>
    <scope>NUCLEOTIDE SEQUENCE [LARGE SCALE GENOMIC DNA]</scope>
    <source>
        <strain evidence="5 6">R0</strain>
    </source>
</reference>
<comment type="catalytic activity">
    <reaction evidence="4">
        <text>UTP + H2O = UMP + diphosphate + H(+)</text>
        <dbReference type="Rhea" id="RHEA:29395"/>
        <dbReference type="ChEBI" id="CHEBI:15377"/>
        <dbReference type="ChEBI" id="CHEBI:15378"/>
        <dbReference type="ChEBI" id="CHEBI:33019"/>
        <dbReference type="ChEBI" id="CHEBI:46398"/>
        <dbReference type="ChEBI" id="CHEBI:57865"/>
        <dbReference type="EC" id="3.6.1.9"/>
    </reaction>
</comment>
<dbReference type="HAMAP" id="MF_00528">
    <property type="entry name" value="Maf"/>
    <property type="match status" value="1"/>
</dbReference>
<dbReference type="EMBL" id="LUKE01000001">
    <property type="protein sequence ID" value="KYG67108.1"/>
    <property type="molecule type" value="Genomic_DNA"/>
</dbReference>
<keyword evidence="3 4" id="KW-0546">Nucleotide metabolism</keyword>
<feature type="site" description="Important for substrate specificity" evidence="4">
    <location>
        <position position="76"/>
    </location>
</feature>
<dbReference type="PANTHER" id="PTHR43213:SF5">
    <property type="entry name" value="BIFUNCTIONAL DTTP_UTP PYROPHOSPHATASE_METHYLTRANSFERASE PROTEIN-RELATED"/>
    <property type="match status" value="1"/>
</dbReference>
<gene>
    <name evidence="5" type="ORF">AZI86_08840</name>
</gene>
<dbReference type="AlphaFoldDB" id="A0A150WRW2"/>
<comment type="subcellular location">
    <subcellularLocation>
        <location evidence="4">Cytoplasm</location>
    </subcellularLocation>
</comment>
<evidence type="ECO:0000256" key="1">
    <source>
        <dbReference type="ARBA" id="ARBA00001968"/>
    </source>
</evidence>
<evidence type="ECO:0000256" key="2">
    <source>
        <dbReference type="ARBA" id="ARBA00022801"/>
    </source>
</evidence>
<comment type="caution">
    <text evidence="5">The sequence shown here is derived from an EMBL/GenBank/DDBJ whole genome shotgun (WGS) entry which is preliminary data.</text>
</comment>
<dbReference type="PIRSF" id="PIRSF006305">
    <property type="entry name" value="Maf"/>
    <property type="match status" value="1"/>
</dbReference>
<dbReference type="PANTHER" id="PTHR43213">
    <property type="entry name" value="BIFUNCTIONAL DTTP/UTP PYROPHOSPHATASE/METHYLTRANSFERASE PROTEIN-RELATED"/>
    <property type="match status" value="1"/>
</dbReference>
<dbReference type="EC" id="3.6.1.9" evidence="4"/>
<keyword evidence="4" id="KW-0963">Cytoplasm</keyword>
<evidence type="ECO:0000256" key="4">
    <source>
        <dbReference type="HAMAP-Rule" id="MF_00528"/>
    </source>
</evidence>
<dbReference type="InterPro" id="IPR003697">
    <property type="entry name" value="Maf-like"/>
</dbReference>